<evidence type="ECO:0000256" key="2">
    <source>
        <dbReference type="ARBA" id="ARBA00023004"/>
    </source>
</evidence>
<protein>
    <submittedName>
        <fullName evidence="4">NAD(P)-dependent iron-only hydrogenase iron-sulfur protein</fullName>
    </submittedName>
</protein>
<dbReference type="PANTHER" id="PTHR43578:SF3">
    <property type="entry name" value="NADH-QUINONE OXIDOREDUCTASE SUBUNIT F"/>
    <property type="match status" value="1"/>
</dbReference>
<dbReference type="GO" id="GO:0051536">
    <property type="term" value="F:iron-sulfur cluster binding"/>
    <property type="evidence" value="ECO:0007669"/>
    <property type="project" value="UniProtKB-KW"/>
</dbReference>
<gene>
    <name evidence="4" type="ORF">C8D99_104151</name>
</gene>
<name>A0A4R8MDL4_9BACT</name>
<dbReference type="Gene3D" id="3.40.30.10">
    <property type="entry name" value="Glutaredoxin"/>
    <property type="match status" value="1"/>
</dbReference>
<dbReference type="GO" id="GO:0046872">
    <property type="term" value="F:metal ion binding"/>
    <property type="evidence" value="ECO:0007669"/>
    <property type="project" value="UniProtKB-KW"/>
</dbReference>
<keyword evidence="2" id="KW-0408">Iron</keyword>
<dbReference type="OrthoDB" id="9800692at2"/>
<accession>A0A4R8MDL4</accession>
<evidence type="ECO:0000256" key="1">
    <source>
        <dbReference type="ARBA" id="ARBA00022723"/>
    </source>
</evidence>
<dbReference type="EMBL" id="SORI01000004">
    <property type="protein sequence ID" value="TDY61906.1"/>
    <property type="molecule type" value="Genomic_DNA"/>
</dbReference>
<keyword evidence="3" id="KW-0411">Iron-sulfur</keyword>
<comment type="caution">
    <text evidence="4">The sequence shown here is derived from an EMBL/GenBank/DDBJ whole genome shotgun (WGS) entry which is preliminary data.</text>
</comment>
<dbReference type="Proteomes" id="UP000295066">
    <property type="component" value="Unassembled WGS sequence"/>
</dbReference>
<proteinExistence type="predicted"/>
<evidence type="ECO:0000256" key="3">
    <source>
        <dbReference type="ARBA" id="ARBA00023014"/>
    </source>
</evidence>
<dbReference type="SUPFAM" id="SSF52833">
    <property type="entry name" value="Thioredoxin-like"/>
    <property type="match status" value="1"/>
</dbReference>
<dbReference type="CDD" id="cd02980">
    <property type="entry name" value="TRX_Fd_family"/>
    <property type="match status" value="1"/>
</dbReference>
<dbReference type="RefSeq" id="WP_133956987.1">
    <property type="nucleotide sequence ID" value="NZ_SORI01000004.1"/>
</dbReference>
<dbReference type="InterPro" id="IPR036249">
    <property type="entry name" value="Thioredoxin-like_sf"/>
</dbReference>
<keyword evidence="5" id="KW-1185">Reference proteome</keyword>
<evidence type="ECO:0000313" key="4">
    <source>
        <dbReference type="EMBL" id="TDY61906.1"/>
    </source>
</evidence>
<dbReference type="AlphaFoldDB" id="A0A4R8MDL4"/>
<dbReference type="PANTHER" id="PTHR43578">
    <property type="entry name" value="NADH-QUINONE OXIDOREDUCTASE SUBUNIT F"/>
    <property type="match status" value="1"/>
</dbReference>
<evidence type="ECO:0000313" key="5">
    <source>
        <dbReference type="Proteomes" id="UP000295066"/>
    </source>
</evidence>
<sequence length="126" mass="13816">MTDKKIRSLDDLRKLKEKTGDLTSARSEDDKVKIIIGMGTCGIAAGAREIMNAVLKELETRNLHNVAVETTGCIGMCQNEPLLDVIRPGEPRITYCLVAPADVARIISEHVVNGRIVQDKLFGRAD</sequence>
<reference evidence="4 5" key="1">
    <citation type="submission" date="2019-03" db="EMBL/GenBank/DDBJ databases">
        <title>Genomic Encyclopedia of Type Strains, Phase IV (KMG-IV): sequencing the most valuable type-strain genomes for metagenomic binning, comparative biology and taxonomic classification.</title>
        <authorList>
            <person name="Goeker M."/>
        </authorList>
    </citation>
    <scope>NUCLEOTIDE SEQUENCE [LARGE SCALE GENOMIC DNA]</scope>
    <source>
        <strain evidence="4 5">DSM 25964</strain>
    </source>
</reference>
<organism evidence="4 5">
    <name type="scientific">Aminivibrio pyruvatiphilus</name>
    <dbReference type="NCBI Taxonomy" id="1005740"/>
    <lineage>
        <taxon>Bacteria</taxon>
        <taxon>Thermotogati</taxon>
        <taxon>Synergistota</taxon>
        <taxon>Synergistia</taxon>
        <taxon>Synergistales</taxon>
        <taxon>Aminobacteriaceae</taxon>
        <taxon>Aminivibrio</taxon>
    </lineage>
</organism>
<keyword evidence="1" id="KW-0479">Metal-binding</keyword>